<dbReference type="EMBL" id="WNJO01000025">
    <property type="protein sequence ID" value="MTV83316.1"/>
    <property type="molecule type" value="Genomic_DNA"/>
</dbReference>
<dbReference type="AlphaFoldDB" id="A0A7X2XZR6"/>
<dbReference type="Proteomes" id="UP000466388">
    <property type="component" value="Unassembled WGS sequence"/>
</dbReference>
<feature type="transmembrane region" description="Helical" evidence="2">
    <location>
        <begin position="35"/>
        <end position="54"/>
    </location>
</feature>
<reference evidence="3 4" key="1">
    <citation type="submission" date="2019-11" db="EMBL/GenBank/DDBJ databases">
        <title>Lactobacillus sp. nov. CRM56-3, isolated from fermented tea leaves.</title>
        <authorList>
            <person name="Phuengjayaem S."/>
            <person name="Tanasupawat S."/>
        </authorList>
    </citation>
    <scope>NUCLEOTIDE SEQUENCE [LARGE SCALE GENOMIC DNA]</scope>
    <source>
        <strain evidence="3 4">CRM56-3</strain>
    </source>
</reference>
<keyword evidence="4" id="KW-1185">Reference proteome</keyword>
<dbReference type="PANTHER" id="PTHR40027:SF1">
    <property type="entry name" value="CELL DIVISION PROTEIN DIVIC"/>
    <property type="match status" value="1"/>
</dbReference>
<dbReference type="PANTHER" id="PTHR40027">
    <property type="entry name" value="CELL DIVISION PROTEIN DIVIC"/>
    <property type="match status" value="1"/>
</dbReference>
<evidence type="ECO:0000313" key="4">
    <source>
        <dbReference type="Proteomes" id="UP000466388"/>
    </source>
</evidence>
<feature type="coiled-coil region" evidence="1">
    <location>
        <begin position="60"/>
        <end position="87"/>
    </location>
</feature>
<proteinExistence type="predicted"/>
<keyword evidence="1" id="KW-0175">Coiled coil</keyword>
<protein>
    <submittedName>
        <fullName evidence="3">Septum formation initiator family protein</fullName>
    </submittedName>
</protein>
<dbReference type="InterPro" id="IPR039076">
    <property type="entry name" value="DivIC"/>
</dbReference>
<comment type="caution">
    <text evidence="3">The sequence shown here is derived from an EMBL/GenBank/DDBJ whole genome shotgun (WGS) entry which is preliminary data.</text>
</comment>
<dbReference type="GO" id="GO:0051301">
    <property type="term" value="P:cell division"/>
    <property type="evidence" value="ECO:0007669"/>
    <property type="project" value="InterPro"/>
</dbReference>
<keyword evidence="2" id="KW-0812">Transmembrane</keyword>
<evidence type="ECO:0000313" key="3">
    <source>
        <dbReference type="EMBL" id="MTV83316.1"/>
    </source>
</evidence>
<dbReference type="RefSeq" id="WP_155432574.1">
    <property type="nucleotide sequence ID" value="NZ_WNJO01000025.1"/>
</dbReference>
<dbReference type="Pfam" id="PF04977">
    <property type="entry name" value="DivIC"/>
    <property type="match status" value="1"/>
</dbReference>
<name>A0A7X2XZR6_9LACO</name>
<gene>
    <name evidence="3" type="ORF">GM612_11875</name>
</gene>
<evidence type="ECO:0000256" key="1">
    <source>
        <dbReference type="SAM" id="Coils"/>
    </source>
</evidence>
<accession>A0A7X2XZR6</accession>
<evidence type="ECO:0000256" key="2">
    <source>
        <dbReference type="SAM" id="Phobius"/>
    </source>
</evidence>
<keyword evidence="2" id="KW-1133">Transmembrane helix</keyword>
<dbReference type="InterPro" id="IPR007060">
    <property type="entry name" value="FtsL/DivIC"/>
</dbReference>
<organism evidence="3 4">
    <name type="scientific">Secundilactobacillus folii</name>
    <dbReference type="NCBI Taxonomy" id="2678357"/>
    <lineage>
        <taxon>Bacteria</taxon>
        <taxon>Bacillati</taxon>
        <taxon>Bacillota</taxon>
        <taxon>Bacilli</taxon>
        <taxon>Lactobacillales</taxon>
        <taxon>Lactobacillaceae</taxon>
        <taxon>Secundilactobacillus</taxon>
    </lineage>
</organism>
<sequence length="128" mass="14812">MAKQSNITQLDNHYTRQVQQHSNKAVLTKRRKKRALLMALPFLLVMLVLGYQIVEAKVAMNRTNVQIARQQQKLTKVKNTHKQLDEHVKLLNDKGYLENLIRSKYYFSKSGETIYSLPNDKAADVTAK</sequence>
<keyword evidence="2" id="KW-0472">Membrane</keyword>